<name>A0ABR1EHS8_NECAM</name>
<evidence type="ECO:0000256" key="1">
    <source>
        <dbReference type="SAM" id="Coils"/>
    </source>
</evidence>
<keyword evidence="4" id="KW-1185">Reference proteome</keyword>
<organism evidence="3 4">
    <name type="scientific">Necator americanus</name>
    <name type="common">Human hookworm</name>
    <dbReference type="NCBI Taxonomy" id="51031"/>
    <lineage>
        <taxon>Eukaryota</taxon>
        <taxon>Metazoa</taxon>
        <taxon>Ecdysozoa</taxon>
        <taxon>Nematoda</taxon>
        <taxon>Chromadorea</taxon>
        <taxon>Rhabditida</taxon>
        <taxon>Rhabditina</taxon>
        <taxon>Rhabditomorpha</taxon>
        <taxon>Strongyloidea</taxon>
        <taxon>Ancylostomatidae</taxon>
        <taxon>Bunostominae</taxon>
        <taxon>Necator</taxon>
    </lineage>
</organism>
<feature type="compositionally biased region" description="Pro residues" evidence="2">
    <location>
        <begin position="243"/>
        <end position="259"/>
    </location>
</feature>
<evidence type="ECO:0000313" key="3">
    <source>
        <dbReference type="EMBL" id="KAK6762231.1"/>
    </source>
</evidence>
<feature type="region of interest" description="Disordered" evidence="2">
    <location>
        <begin position="158"/>
        <end position="197"/>
    </location>
</feature>
<feature type="coiled-coil region" evidence="1">
    <location>
        <begin position="44"/>
        <end position="78"/>
    </location>
</feature>
<feature type="compositionally biased region" description="Basic and acidic residues" evidence="2">
    <location>
        <begin position="266"/>
        <end position="275"/>
    </location>
</feature>
<keyword evidence="1" id="KW-0175">Coiled coil</keyword>
<sequence>MKRKRLDLFWTVENSTCEYKMCGSSSEEFCDKLQENISKQQADFVCVSEENRTKEEKIQELEAELKRIRNEHLKLETKRFNEVLDLKHRLDAMQKSYPFAPSVPGYDLLNQSVSPVKKDSVPSHVMLWEEAPRAISRSCATSPEEDFLLETLPFAKRGSSRSRRSDRLANDVDRRKEKKESAYRRVRSRSHGRQVWSGEHTPRFTELPKSCSSHGLDLNALHHQYNRSSHMYYSSGGSNGGRSPPPEIPLLSAVPPPGVKKPMGKRVVDANFDIK</sequence>
<evidence type="ECO:0000256" key="2">
    <source>
        <dbReference type="SAM" id="MobiDB-lite"/>
    </source>
</evidence>
<feature type="compositionally biased region" description="Basic and acidic residues" evidence="2">
    <location>
        <begin position="163"/>
        <end position="183"/>
    </location>
</feature>
<proteinExistence type="predicted"/>
<evidence type="ECO:0000313" key="4">
    <source>
        <dbReference type="Proteomes" id="UP001303046"/>
    </source>
</evidence>
<gene>
    <name evidence="3" type="primary">Necator_chrX.g23246</name>
    <name evidence="3" type="ORF">RB195_023083</name>
</gene>
<feature type="region of interest" description="Disordered" evidence="2">
    <location>
        <begin position="231"/>
        <end position="275"/>
    </location>
</feature>
<protein>
    <submittedName>
        <fullName evidence="3">Uncharacterized protein</fullName>
    </submittedName>
</protein>
<accession>A0ABR1EHS8</accession>
<dbReference type="EMBL" id="JAVFWL010000006">
    <property type="protein sequence ID" value="KAK6762231.1"/>
    <property type="molecule type" value="Genomic_DNA"/>
</dbReference>
<reference evidence="3 4" key="1">
    <citation type="submission" date="2023-08" db="EMBL/GenBank/DDBJ databases">
        <title>A Necator americanus chromosomal reference genome.</title>
        <authorList>
            <person name="Ilik V."/>
            <person name="Petrzelkova K.J."/>
            <person name="Pardy F."/>
            <person name="Fuh T."/>
            <person name="Niatou-Singa F.S."/>
            <person name="Gouil Q."/>
            <person name="Baker L."/>
            <person name="Ritchie M.E."/>
            <person name="Jex A.R."/>
            <person name="Gazzola D."/>
            <person name="Li H."/>
            <person name="Toshio Fujiwara R."/>
            <person name="Zhan B."/>
            <person name="Aroian R.V."/>
            <person name="Pafco B."/>
            <person name="Schwarz E.M."/>
        </authorList>
    </citation>
    <scope>NUCLEOTIDE SEQUENCE [LARGE SCALE GENOMIC DNA]</scope>
    <source>
        <strain evidence="3 4">Aroian</strain>
        <tissue evidence="3">Whole animal</tissue>
    </source>
</reference>
<dbReference type="Proteomes" id="UP001303046">
    <property type="component" value="Unassembled WGS sequence"/>
</dbReference>
<comment type="caution">
    <text evidence="3">The sequence shown here is derived from an EMBL/GenBank/DDBJ whole genome shotgun (WGS) entry which is preliminary data.</text>
</comment>